<keyword evidence="2 5" id="KW-0808">Transferase</keyword>
<dbReference type="SUPFAM" id="SSF53756">
    <property type="entry name" value="UDP-Glycosyltransferase/glycogen phosphorylase"/>
    <property type="match status" value="1"/>
</dbReference>
<dbReference type="EMBL" id="DSUJ01000008">
    <property type="protein sequence ID" value="HFI91617.1"/>
    <property type="molecule type" value="Genomic_DNA"/>
</dbReference>
<dbReference type="Pfam" id="PF13439">
    <property type="entry name" value="Glyco_transf_4"/>
    <property type="match status" value="1"/>
</dbReference>
<dbReference type="InterPro" id="IPR001296">
    <property type="entry name" value="Glyco_trans_1"/>
</dbReference>
<evidence type="ECO:0000259" key="4">
    <source>
        <dbReference type="Pfam" id="PF13439"/>
    </source>
</evidence>
<dbReference type="InterPro" id="IPR028098">
    <property type="entry name" value="Glyco_trans_4-like_N"/>
</dbReference>
<dbReference type="Gene3D" id="3.40.50.2000">
    <property type="entry name" value="Glycogen Phosphorylase B"/>
    <property type="match status" value="2"/>
</dbReference>
<feature type="domain" description="Glycosyl transferase family 1" evidence="3">
    <location>
        <begin position="191"/>
        <end position="350"/>
    </location>
</feature>
<comment type="caution">
    <text evidence="5">The sequence shown here is derived from an EMBL/GenBank/DDBJ whole genome shotgun (WGS) entry which is preliminary data.</text>
</comment>
<organism evidence="5">
    <name type="scientific">Ignavibacterium album</name>
    <dbReference type="NCBI Taxonomy" id="591197"/>
    <lineage>
        <taxon>Bacteria</taxon>
        <taxon>Pseudomonadati</taxon>
        <taxon>Ignavibacteriota</taxon>
        <taxon>Ignavibacteria</taxon>
        <taxon>Ignavibacteriales</taxon>
        <taxon>Ignavibacteriaceae</taxon>
        <taxon>Ignavibacterium</taxon>
    </lineage>
</organism>
<dbReference type="Pfam" id="PF00534">
    <property type="entry name" value="Glycos_transf_1"/>
    <property type="match status" value="1"/>
</dbReference>
<reference evidence="5" key="1">
    <citation type="journal article" date="2020" name="mSystems">
        <title>Genome- and Community-Level Interaction Insights into Carbon Utilization and Element Cycling Functions of Hydrothermarchaeota in Hydrothermal Sediment.</title>
        <authorList>
            <person name="Zhou Z."/>
            <person name="Liu Y."/>
            <person name="Xu W."/>
            <person name="Pan J."/>
            <person name="Luo Z.H."/>
            <person name="Li M."/>
        </authorList>
    </citation>
    <scope>NUCLEOTIDE SEQUENCE [LARGE SCALE GENOMIC DNA]</scope>
    <source>
        <strain evidence="5">SpSt-479</strain>
    </source>
</reference>
<evidence type="ECO:0000256" key="2">
    <source>
        <dbReference type="ARBA" id="ARBA00022679"/>
    </source>
</evidence>
<feature type="domain" description="Glycosyltransferase subfamily 4-like N-terminal" evidence="4">
    <location>
        <begin position="19"/>
        <end position="168"/>
    </location>
</feature>
<sequence length="371" mass="42888">MADKKKVLITFLGNIDYDTRCYNLFNTLSNEGYDVEFVGFDWLTENFTTVKGKKTVYKLSKKTISLFFYLKFYFLLKLKILTTKFDIIFAEDLYCLPVCVLIGKIKGAKVIYDCRELFGFLAGLKDKKLVQKFWSFVEKLFITKADLVLTTGEMDSEFIRNQYKIKNDLVIRNLPLYKKSDSPVDYYSLLNLNSSKKVLLYQGVVLHGRGLKMVFEFLKTTDEFVLVVIGGGEMLDYYKSLAKQMSLSEKVFFIGKISQKKLIDYTAGAFVGLSLIENVSLSYYYALPNKLFEYIMAEIPVIATDLPQMKKIIEEHKVGFAIRDNDTAELGNILNKLKDDGEFYRQIKANCKIASETLNWEKEIKQLLLRL</sequence>
<evidence type="ECO:0000313" key="5">
    <source>
        <dbReference type="EMBL" id="HFI91617.1"/>
    </source>
</evidence>
<dbReference type="PANTHER" id="PTHR12526:SF629">
    <property type="entry name" value="TEICHURONIC ACID BIOSYNTHESIS GLYCOSYLTRANSFERASE TUAH-RELATED"/>
    <property type="match status" value="1"/>
</dbReference>
<evidence type="ECO:0000256" key="1">
    <source>
        <dbReference type="ARBA" id="ARBA00022676"/>
    </source>
</evidence>
<evidence type="ECO:0000259" key="3">
    <source>
        <dbReference type="Pfam" id="PF00534"/>
    </source>
</evidence>
<gene>
    <name evidence="5" type="ORF">ENS31_08845</name>
</gene>
<dbReference type="AlphaFoldDB" id="A0A7V2ZKG8"/>
<keyword evidence="1" id="KW-0328">Glycosyltransferase</keyword>
<dbReference type="PANTHER" id="PTHR12526">
    <property type="entry name" value="GLYCOSYLTRANSFERASE"/>
    <property type="match status" value="1"/>
</dbReference>
<dbReference type="GO" id="GO:0016757">
    <property type="term" value="F:glycosyltransferase activity"/>
    <property type="evidence" value="ECO:0007669"/>
    <property type="project" value="UniProtKB-KW"/>
</dbReference>
<proteinExistence type="predicted"/>
<name>A0A7V2ZKG8_9BACT</name>
<protein>
    <submittedName>
        <fullName evidence="5">Glycosyltransferase</fullName>
    </submittedName>
</protein>
<accession>A0A7V2ZKG8</accession>